<sequence length="400" mass="43383">MNTLTLGTSDSAGTLTLPHQRAASHDTGAFDDIVDELSAVLFSLLGRRDRRVRAEQYLRGLLTTPGRKSIRNIAARLGGAGVDQSLHHFISSSAWDWRPLRIALADHIEQTAAPRAWVVRPIHIPKAGRHSVGVDEQFAPHLGQVFRGQQALGVWLASPELSAPVNWRMVLPGPWTNDPERREQAELPEGTGAESAGECAVSAAVEMARLWGIPHRPVLLDLRRRGDISTATEQLTAGGVPFLIRISPSSRMAVADPALPGHRAGSLPAQRVLELVKGMRIPVSWPDAAHGNTARTSLAATVPVAMPGPLRSKPRRLLLLGEWSDPAQPPSQMWITDMTHASVGSLLRLAKLNGRVEQDLARIGDRVGLRDFVGRSFRGWHRHMTLASVAHTAIALSTCG</sequence>
<dbReference type="PANTHER" id="PTHR33627:SF1">
    <property type="entry name" value="TRANSPOSASE"/>
    <property type="match status" value="1"/>
</dbReference>
<dbReference type="AlphaFoldDB" id="E4N3W5"/>
<dbReference type="Pfam" id="PF13546">
    <property type="entry name" value="DDE_5"/>
    <property type="match status" value="1"/>
</dbReference>
<evidence type="ECO:0000256" key="1">
    <source>
        <dbReference type="SAM" id="MobiDB-lite"/>
    </source>
</evidence>
<evidence type="ECO:0000313" key="3">
    <source>
        <dbReference type="EMBL" id="BAJ31596.1"/>
    </source>
</evidence>
<dbReference type="eggNOG" id="COG5659">
    <property type="taxonomic scope" value="Bacteria"/>
</dbReference>
<evidence type="ECO:0000259" key="2">
    <source>
        <dbReference type="Pfam" id="PF13546"/>
    </source>
</evidence>
<dbReference type="PANTHER" id="PTHR33627">
    <property type="entry name" value="TRANSPOSASE"/>
    <property type="match status" value="1"/>
</dbReference>
<evidence type="ECO:0000313" key="4">
    <source>
        <dbReference type="Proteomes" id="UP000007076"/>
    </source>
</evidence>
<dbReference type="InterPro" id="IPR038721">
    <property type="entry name" value="IS701-like_DDE_dom"/>
</dbReference>
<protein>
    <submittedName>
        <fullName evidence="3">Putative transposase</fullName>
    </submittedName>
</protein>
<reference evidence="3 4" key="1">
    <citation type="journal article" date="2010" name="DNA Res.">
        <title>Genome sequence of Kitasatospora setae NBRC 14216T: an evolutionary snapshot of the family Streptomycetaceae.</title>
        <authorList>
            <person name="Ichikawa N."/>
            <person name="Oguchi A."/>
            <person name="Ikeda H."/>
            <person name="Ishikawa J."/>
            <person name="Kitani S."/>
            <person name="Watanabe Y."/>
            <person name="Nakamura S."/>
            <person name="Katano Y."/>
            <person name="Kishi E."/>
            <person name="Sasagawa M."/>
            <person name="Ankai A."/>
            <person name="Fukui S."/>
            <person name="Hashimoto Y."/>
            <person name="Kamata S."/>
            <person name="Otoguro M."/>
            <person name="Tanikawa S."/>
            <person name="Nihira T."/>
            <person name="Horinouchi S."/>
            <person name="Ohnishi Y."/>
            <person name="Hayakawa M."/>
            <person name="Kuzuyama T."/>
            <person name="Arisawa A."/>
            <person name="Nomoto F."/>
            <person name="Miura H."/>
            <person name="Takahashi Y."/>
            <person name="Fujita N."/>
        </authorList>
    </citation>
    <scope>NUCLEOTIDE SEQUENCE [LARGE SCALE GENOMIC DNA]</scope>
    <source>
        <strain evidence="4">ATCC 33774 / DSM 43861 / JCM 3304 / KCC A-0304 / NBRC 14216 / KM-6054</strain>
    </source>
</reference>
<dbReference type="KEGG" id="ksk:KSE_58250"/>
<keyword evidence="4" id="KW-1185">Reference proteome</keyword>
<dbReference type="STRING" id="452652.KSE_58250"/>
<proteinExistence type="predicted"/>
<gene>
    <name evidence="3" type="ordered locus">KSE_58250</name>
</gene>
<dbReference type="RefSeq" id="WP_014138893.1">
    <property type="nucleotide sequence ID" value="NC_016109.1"/>
</dbReference>
<name>E4N3W5_KITSK</name>
<dbReference type="PATRIC" id="fig|452652.3.peg.5834"/>
<dbReference type="EMBL" id="AP010968">
    <property type="protein sequence ID" value="BAJ31596.1"/>
    <property type="molecule type" value="Genomic_DNA"/>
</dbReference>
<dbReference type="InterPro" id="IPR039365">
    <property type="entry name" value="IS701-like"/>
</dbReference>
<feature type="region of interest" description="Disordered" evidence="1">
    <location>
        <begin position="174"/>
        <end position="196"/>
    </location>
</feature>
<dbReference type="HOGENOM" id="CLU_033141_3_1_11"/>
<dbReference type="Proteomes" id="UP000007076">
    <property type="component" value="Chromosome"/>
</dbReference>
<accession>E4N3W5</accession>
<feature type="domain" description="Transposase IS701-like DDE" evidence="2">
    <location>
        <begin position="41"/>
        <end position="292"/>
    </location>
</feature>
<organism evidence="3 4">
    <name type="scientific">Kitasatospora setae (strain ATCC 33774 / DSM 43861 / JCM 3304 / KCC A-0304 / NBRC 14216 / KM-6054)</name>
    <name type="common">Streptomyces setae</name>
    <dbReference type="NCBI Taxonomy" id="452652"/>
    <lineage>
        <taxon>Bacteria</taxon>
        <taxon>Bacillati</taxon>
        <taxon>Actinomycetota</taxon>
        <taxon>Actinomycetes</taxon>
        <taxon>Kitasatosporales</taxon>
        <taxon>Streptomycetaceae</taxon>
        <taxon>Kitasatospora</taxon>
    </lineage>
</organism>